<keyword evidence="2" id="KW-0472">Membrane</keyword>
<evidence type="ECO:0000256" key="2">
    <source>
        <dbReference type="SAM" id="Phobius"/>
    </source>
</evidence>
<protein>
    <recommendedName>
        <fullName evidence="5">Zinc-ribbon domain-containing protein</fullName>
    </recommendedName>
</protein>
<keyword evidence="2" id="KW-0812">Transmembrane</keyword>
<feature type="region of interest" description="Disordered" evidence="1">
    <location>
        <begin position="101"/>
        <end position="121"/>
    </location>
</feature>
<evidence type="ECO:0000313" key="4">
    <source>
        <dbReference type="Proteomes" id="UP001238163"/>
    </source>
</evidence>
<proteinExistence type="predicted"/>
<evidence type="ECO:0000256" key="1">
    <source>
        <dbReference type="SAM" id="MobiDB-lite"/>
    </source>
</evidence>
<accession>A0AAE4AMA7</accession>
<comment type="caution">
    <text evidence="3">The sequence shown here is derived from an EMBL/GenBank/DDBJ whole genome shotgun (WGS) entry which is preliminary data.</text>
</comment>
<evidence type="ECO:0000313" key="3">
    <source>
        <dbReference type="EMBL" id="MDQ0289119.1"/>
    </source>
</evidence>
<feature type="transmembrane region" description="Helical" evidence="2">
    <location>
        <begin position="49"/>
        <end position="71"/>
    </location>
</feature>
<evidence type="ECO:0008006" key="5">
    <source>
        <dbReference type="Google" id="ProtNLM"/>
    </source>
</evidence>
<dbReference type="AlphaFoldDB" id="A0AAE4AMA7"/>
<organism evidence="3 4">
    <name type="scientific">Oligosphaera ethanolica</name>
    <dbReference type="NCBI Taxonomy" id="760260"/>
    <lineage>
        <taxon>Bacteria</taxon>
        <taxon>Pseudomonadati</taxon>
        <taxon>Lentisphaerota</taxon>
        <taxon>Oligosphaeria</taxon>
        <taxon>Oligosphaerales</taxon>
        <taxon>Oligosphaeraceae</taxon>
        <taxon>Oligosphaera</taxon>
    </lineage>
</organism>
<dbReference type="EMBL" id="JAUSVL010000001">
    <property type="protein sequence ID" value="MDQ0289119.1"/>
    <property type="molecule type" value="Genomic_DNA"/>
</dbReference>
<dbReference type="Proteomes" id="UP001238163">
    <property type="component" value="Unassembled WGS sequence"/>
</dbReference>
<gene>
    <name evidence="3" type="ORF">J3R75_001226</name>
</gene>
<reference evidence="3" key="1">
    <citation type="submission" date="2023-07" db="EMBL/GenBank/DDBJ databases">
        <title>Genomic Encyclopedia of Type Strains, Phase IV (KMG-IV): sequencing the most valuable type-strain genomes for metagenomic binning, comparative biology and taxonomic classification.</title>
        <authorList>
            <person name="Goeker M."/>
        </authorList>
    </citation>
    <scope>NUCLEOTIDE SEQUENCE</scope>
    <source>
        <strain evidence="3">DSM 24202</strain>
    </source>
</reference>
<dbReference type="RefSeq" id="WP_307260454.1">
    <property type="nucleotide sequence ID" value="NZ_JAUSVL010000001.1"/>
</dbReference>
<keyword evidence="4" id="KW-1185">Reference proteome</keyword>
<keyword evidence="2" id="KW-1133">Transmembrane helix</keyword>
<sequence>MIKCPKCGSDNLLNAIFCRGCGEKLDLSELKPDSFLEKKLTKSQKIMKIVNQVLSVVIALLLITLIVGIFFPVAHLTGNEPSADATKQFEEAQTFGVQAVRRGRRPPRNKDDDKPSSKSFTFSSQDATALLNKSLHLPITGGDNKLTSENLSVSFAGDGCATLILTSKLMGKVPMHNTVVVKPTVSNGVLAMNVQKTKIGFVPVPAQLNQKITQKFVNLSGGSTALDKIKSKLTEVKISDGSLTITVSKK</sequence>
<name>A0AAE4AMA7_9BACT</name>